<evidence type="ECO:0000313" key="6">
    <source>
        <dbReference type="EMBL" id="MEY8772368.1"/>
    </source>
</evidence>
<accession>A0ABV4EC51</accession>
<sequence length="177" mass="17533">MLVFILAQEQIHVLTEGNPEAKAMAHAVVGAVVASYASGNSALAGAVSGKLMAGLVMKQLYTGKDVGDLTETEKQTISALGTLAAGLAGGVTGDSTANAVAGAQAGKNVPENNNLSLPGGLMGYGQAASTQGISMIDAGATMEETSAALSKNAKGDLPEGANITKAIVEGYKDGVLI</sequence>
<comment type="caution">
    <text evidence="6">The sequence shown here is derived from an EMBL/GenBank/DDBJ whole genome shotgun (WGS) entry which is preliminary data.</text>
</comment>
<name>A0ABV4EC51_9GAMM</name>
<evidence type="ECO:0000256" key="2">
    <source>
        <dbReference type="ARBA" id="ARBA00022656"/>
    </source>
</evidence>
<keyword evidence="2" id="KW-0800">Toxin</keyword>
<comment type="subcellular location">
    <subcellularLocation>
        <location evidence="1">Target cell</location>
        <location evidence="1">Target cell cytoplasm</location>
    </subcellularLocation>
</comment>
<protein>
    <submittedName>
        <fullName evidence="6">VENN motif pre-toxin domain-containing protein</fullName>
    </submittedName>
</protein>
<organism evidence="6 7">
    <name type="scientific">Erwinia aeris</name>
    <dbReference type="NCBI Taxonomy" id="3239803"/>
    <lineage>
        <taxon>Bacteria</taxon>
        <taxon>Pseudomonadati</taxon>
        <taxon>Pseudomonadota</taxon>
        <taxon>Gammaproteobacteria</taxon>
        <taxon>Enterobacterales</taxon>
        <taxon>Erwiniaceae</taxon>
        <taxon>Erwinia</taxon>
    </lineage>
</organism>
<feature type="domain" description="VENN motif-containing" evidence="5">
    <location>
        <begin position="66"/>
        <end position="116"/>
    </location>
</feature>
<gene>
    <name evidence="6" type="ORF">AB6T85_18340</name>
</gene>
<proteinExistence type="predicted"/>
<dbReference type="Pfam" id="PF04829">
    <property type="entry name" value="PT-VENN"/>
    <property type="match status" value="1"/>
</dbReference>
<dbReference type="RefSeq" id="WP_369896334.1">
    <property type="nucleotide sequence ID" value="NZ_JBGFFX010000012.1"/>
</dbReference>
<evidence type="ECO:0000313" key="7">
    <source>
        <dbReference type="Proteomes" id="UP001565243"/>
    </source>
</evidence>
<dbReference type="Proteomes" id="UP001565243">
    <property type="component" value="Unassembled WGS sequence"/>
</dbReference>
<evidence type="ECO:0000256" key="4">
    <source>
        <dbReference type="ARBA" id="ARBA00023026"/>
    </source>
</evidence>
<keyword evidence="4" id="KW-0843">Virulence</keyword>
<dbReference type="InterPro" id="IPR006914">
    <property type="entry name" value="VENN_dom"/>
</dbReference>
<evidence type="ECO:0000259" key="5">
    <source>
        <dbReference type="Pfam" id="PF04829"/>
    </source>
</evidence>
<keyword evidence="7" id="KW-1185">Reference proteome</keyword>
<keyword evidence="3" id="KW-1266">Target cell cytoplasm</keyword>
<evidence type="ECO:0000256" key="1">
    <source>
        <dbReference type="ARBA" id="ARBA00004219"/>
    </source>
</evidence>
<dbReference type="EMBL" id="JBGFFX010000012">
    <property type="protein sequence ID" value="MEY8772368.1"/>
    <property type="molecule type" value="Genomic_DNA"/>
</dbReference>
<evidence type="ECO:0000256" key="3">
    <source>
        <dbReference type="ARBA" id="ARBA00022913"/>
    </source>
</evidence>
<reference evidence="6 7" key="1">
    <citation type="submission" date="2024-07" db="EMBL/GenBank/DDBJ databases">
        <authorList>
            <person name="Hebao G."/>
        </authorList>
    </citation>
    <scope>NUCLEOTIDE SEQUENCE [LARGE SCALE GENOMIC DNA]</scope>
    <source>
        <strain evidence="6 7">ACCC 02193</strain>
    </source>
</reference>